<accession>A0A2Z6MFD3</accession>
<protein>
    <submittedName>
        <fullName evidence="2">Uncharacterized protein</fullName>
    </submittedName>
</protein>
<evidence type="ECO:0000313" key="3">
    <source>
        <dbReference type="Proteomes" id="UP000242715"/>
    </source>
</evidence>
<dbReference type="Proteomes" id="UP000242715">
    <property type="component" value="Unassembled WGS sequence"/>
</dbReference>
<feature type="compositionally biased region" description="Low complexity" evidence="1">
    <location>
        <begin position="185"/>
        <end position="201"/>
    </location>
</feature>
<feature type="region of interest" description="Disordered" evidence="1">
    <location>
        <begin position="219"/>
        <end position="261"/>
    </location>
</feature>
<sequence>MNYEILRENWFDVSNPQIIDGKSVVGLKHTNFLDEEFLILEVDDNYDDSEFERVFISSSNTSAVTVDDEFTSASREVPVTIGNNGVDTSTSIAPRAMSLNMAETLVHRPPCSHTPSQLSVSTQKLEELALKKSWILIPVTPSMPISLAANSMEKSKVKTGPLRYPFSNSDNSHDVITLRELNGVSPESTPISTPSTNTSDSIQSWSDFLKNLSRQSSSKDTSCALKKSEETNTSNDTGRLTPKSRDAPLVDTSDANSLTEHKSNITYQNGNVLGELLKLSSNVVHKHTTKPIIHSEEEEIAFLRSLGWEKNSEDDNDESLTLEEILDFYDKV</sequence>
<reference evidence="3" key="1">
    <citation type="journal article" date="2017" name="Front. Plant Sci.">
        <title>Climate Clever Clovers: New Paradigm to Reduce the Environmental Footprint of Ruminants by Breeding Low Methanogenic Forages Utilizing Haplotype Variation.</title>
        <authorList>
            <person name="Kaur P."/>
            <person name="Appels R."/>
            <person name="Bayer P.E."/>
            <person name="Keeble-Gagnere G."/>
            <person name="Wang J."/>
            <person name="Hirakawa H."/>
            <person name="Shirasawa K."/>
            <person name="Vercoe P."/>
            <person name="Stefanova K."/>
            <person name="Durmic Z."/>
            <person name="Nichols P."/>
            <person name="Revell C."/>
            <person name="Isobe S.N."/>
            <person name="Edwards D."/>
            <person name="Erskine W."/>
        </authorList>
    </citation>
    <scope>NUCLEOTIDE SEQUENCE [LARGE SCALE GENOMIC DNA]</scope>
    <source>
        <strain evidence="3">cv. Daliak</strain>
    </source>
</reference>
<proteinExistence type="predicted"/>
<organism evidence="2 3">
    <name type="scientific">Trifolium subterraneum</name>
    <name type="common">Subterranean clover</name>
    <dbReference type="NCBI Taxonomy" id="3900"/>
    <lineage>
        <taxon>Eukaryota</taxon>
        <taxon>Viridiplantae</taxon>
        <taxon>Streptophyta</taxon>
        <taxon>Embryophyta</taxon>
        <taxon>Tracheophyta</taxon>
        <taxon>Spermatophyta</taxon>
        <taxon>Magnoliopsida</taxon>
        <taxon>eudicotyledons</taxon>
        <taxon>Gunneridae</taxon>
        <taxon>Pentapetalae</taxon>
        <taxon>rosids</taxon>
        <taxon>fabids</taxon>
        <taxon>Fabales</taxon>
        <taxon>Fabaceae</taxon>
        <taxon>Papilionoideae</taxon>
        <taxon>50 kb inversion clade</taxon>
        <taxon>NPAAA clade</taxon>
        <taxon>Hologalegina</taxon>
        <taxon>IRL clade</taxon>
        <taxon>Trifolieae</taxon>
        <taxon>Trifolium</taxon>
    </lineage>
</organism>
<dbReference type="EMBL" id="DF973285">
    <property type="protein sequence ID" value="GAU24162.1"/>
    <property type="molecule type" value="Genomic_DNA"/>
</dbReference>
<dbReference type="PANTHER" id="PTHR34112">
    <property type="entry name" value="C-JUN-AMINO-TERMINAL KINASE-INTERACTING PROTEIN"/>
    <property type="match status" value="1"/>
</dbReference>
<evidence type="ECO:0000313" key="2">
    <source>
        <dbReference type="EMBL" id="GAU24162.1"/>
    </source>
</evidence>
<evidence type="ECO:0000256" key="1">
    <source>
        <dbReference type="SAM" id="MobiDB-lite"/>
    </source>
</evidence>
<name>A0A2Z6MFD3_TRISU</name>
<feature type="region of interest" description="Disordered" evidence="1">
    <location>
        <begin position="183"/>
        <end position="202"/>
    </location>
</feature>
<dbReference type="AlphaFoldDB" id="A0A2Z6MFD3"/>
<keyword evidence="3" id="KW-1185">Reference proteome</keyword>
<dbReference type="PANTHER" id="PTHR34112:SF13">
    <property type="entry name" value="OS04G0448200 PROTEIN"/>
    <property type="match status" value="1"/>
</dbReference>
<gene>
    <name evidence="2" type="ORF">TSUD_83970</name>
</gene>
<dbReference type="OrthoDB" id="1917528at2759"/>